<protein>
    <submittedName>
        <fullName evidence="2">Uncharacterized protein</fullName>
    </submittedName>
</protein>
<name>A0AAD5QPT2_PARTN</name>
<evidence type="ECO:0000313" key="2">
    <source>
        <dbReference type="EMBL" id="KAJ1358137.1"/>
    </source>
</evidence>
<proteinExistence type="predicted"/>
<comment type="caution">
    <text evidence="2">The sequence shown here is derived from an EMBL/GenBank/DDBJ whole genome shotgun (WGS) entry which is preliminary data.</text>
</comment>
<sequence length="64" mass="6773">MTTDGQSKPTSTGTTLEADDIGAREASKAILCRPPPHLRLISHCKVGSLNSGKASLYHSTTYTV</sequence>
<organism evidence="2 3">
    <name type="scientific">Parelaphostrongylus tenuis</name>
    <name type="common">Meningeal worm</name>
    <dbReference type="NCBI Taxonomy" id="148309"/>
    <lineage>
        <taxon>Eukaryota</taxon>
        <taxon>Metazoa</taxon>
        <taxon>Ecdysozoa</taxon>
        <taxon>Nematoda</taxon>
        <taxon>Chromadorea</taxon>
        <taxon>Rhabditida</taxon>
        <taxon>Rhabditina</taxon>
        <taxon>Rhabditomorpha</taxon>
        <taxon>Strongyloidea</taxon>
        <taxon>Metastrongylidae</taxon>
        <taxon>Parelaphostrongylus</taxon>
    </lineage>
</organism>
<reference evidence="2" key="1">
    <citation type="submission" date="2021-06" db="EMBL/GenBank/DDBJ databases">
        <title>Parelaphostrongylus tenuis whole genome reference sequence.</title>
        <authorList>
            <person name="Garwood T.J."/>
            <person name="Larsen P.A."/>
            <person name="Fountain-Jones N.M."/>
            <person name="Garbe J.R."/>
            <person name="Macchietto M.G."/>
            <person name="Kania S.A."/>
            <person name="Gerhold R.W."/>
            <person name="Richards J.E."/>
            <person name="Wolf T.M."/>
        </authorList>
    </citation>
    <scope>NUCLEOTIDE SEQUENCE</scope>
    <source>
        <strain evidence="2">MNPRO001-30</strain>
        <tissue evidence="2">Meninges</tissue>
    </source>
</reference>
<gene>
    <name evidence="2" type="ORF">KIN20_016455</name>
</gene>
<accession>A0AAD5QPT2</accession>
<dbReference type="Proteomes" id="UP001196413">
    <property type="component" value="Unassembled WGS sequence"/>
</dbReference>
<evidence type="ECO:0000313" key="3">
    <source>
        <dbReference type="Proteomes" id="UP001196413"/>
    </source>
</evidence>
<keyword evidence="3" id="KW-1185">Reference proteome</keyword>
<feature type="compositionally biased region" description="Polar residues" evidence="1">
    <location>
        <begin position="1"/>
        <end position="15"/>
    </location>
</feature>
<dbReference type="EMBL" id="JAHQIW010003299">
    <property type="protein sequence ID" value="KAJ1358137.1"/>
    <property type="molecule type" value="Genomic_DNA"/>
</dbReference>
<evidence type="ECO:0000256" key="1">
    <source>
        <dbReference type="SAM" id="MobiDB-lite"/>
    </source>
</evidence>
<dbReference type="AlphaFoldDB" id="A0AAD5QPT2"/>
<feature type="region of interest" description="Disordered" evidence="1">
    <location>
        <begin position="1"/>
        <end position="20"/>
    </location>
</feature>